<dbReference type="InterPro" id="IPR001849">
    <property type="entry name" value="PH_domain"/>
</dbReference>
<dbReference type="Proteomes" id="UP001249851">
    <property type="component" value="Unassembled WGS sequence"/>
</dbReference>
<reference evidence="4" key="1">
    <citation type="journal article" date="2023" name="G3 (Bethesda)">
        <title>Whole genome assembly and annotation of the endangered Caribbean coral Acropora cervicornis.</title>
        <authorList>
            <person name="Selwyn J.D."/>
            <person name="Vollmer S.V."/>
        </authorList>
    </citation>
    <scope>NUCLEOTIDE SEQUENCE</scope>
    <source>
        <strain evidence="4">K2</strain>
    </source>
</reference>
<evidence type="ECO:0000256" key="2">
    <source>
        <dbReference type="SAM" id="MobiDB-lite"/>
    </source>
</evidence>
<comment type="similarity">
    <text evidence="1">Belongs to the Niban family.</text>
</comment>
<dbReference type="EMBL" id="JARQWQ010000218">
    <property type="protein sequence ID" value="KAK2547079.1"/>
    <property type="molecule type" value="Genomic_DNA"/>
</dbReference>
<evidence type="ECO:0000313" key="5">
    <source>
        <dbReference type="Proteomes" id="UP001249851"/>
    </source>
</evidence>
<dbReference type="AlphaFoldDB" id="A0AAD9PQA8"/>
<dbReference type="Pfam" id="PF26086">
    <property type="entry name" value="Niban2"/>
    <property type="match status" value="1"/>
</dbReference>
<dbReference type="PANTHER" id="PTHR14392">
    <property type="entry name" value="NIBAN FAMILY MEMBER"/>
    <property type="match status" value="1"/>
</dbReference>
<organism evidence="4 5">
    <name type="scientific">Acropora cervicornis</name>
    <name type="common">Staghorn coral</name>
    <dbReference type="NCBI Taxonomy" id="6130"/>
    <lineage>
        <taxon>Eukaryota</taxon>
        <taxon>Metazoa</taxon>
        <taxon>Cnidaria</taxon>
        <taxon>Anthozoa</taxon>
        <taxon>Hexacorallia</taxon>
        <taxon>Scleractinia</taxon>
        <taxon>Astrocoeniina</taxon>
        <taxon>Acroporidae</taxon>
        <taxon>Acropora</taxon>
    </lineage>
</organism>
<accession>A0AAD9PQA8</accession>
<dbReference type="Pfam" id="PF26089">
    <property type="entry name" value="PH_Niban2"/>
    <property type="match status" value="1"/>
</dbReference>
<proteinExistence type="inferred from homology"/>
<gene>
    <name evidence="4" type="ORF">P5673_033154</name>
</gene>
<dbReference type="InterPro" id="IPR011993">
    <property type="entry name" value="PH-like_dom_sf"/>
</dbReference>
<dbReference type="SMART" id="SM00233">
    <property type="entry name" value="PH"/>
    <property type="match status" value="1"/>
</dbReference>
<evidence type="ECO:0000256" key="1">
    <source>
        <dbReference type="ARBA" id="ARBA00010251"/>
    </source>
</evidence>
<dbReference type="SUPFAM" id="SSF50729">
    <property type="entry name" value="PH domain-like"/>
    <property type="match status" value="1"/>
</dbReference>
<keyword evidence="5" id="KW-1185">Reference proteome</keyword>
<protein>
    <submittedName>
        <fullName evidence="4">PH domain-containing protein</fullName>
    </submittedName>
</protein>
<dbReference type="PROSITE" id="PS50003">
    <property type="entry name" value="PH_DOMAIN"/>
    <property type="match status" value="1"/>
</dbReference>
<sequence length="729" mass="82928">MGNLLPLDSSKKQQIEDIAEEFLKEFTLAYNTEYGIEYTKNLLKEIDAESFAEEKPVYLLLHRSQDSFKDPLKMGYLTKKGAIVKNWKKRYFVVNPDYSVDYFENEEAYGKGFKPKGTIFPCGYEVFANMDETMMERIKNLAKLLGVDENEIGGMEKLPEHTFEVGHSRRRSYLITAETEDEKVDWVETFKVCCRKADGLKSEDPVGRAAFKTAIWKTYWRHRIGGTEEQVLSDILVDRINYRVMTSVYTEIKGGWTIKQKVKEQVVKTLDSLVMAMVIPSWKTMQESSQQMKGVLETAIKDKKDELIAAQRKVMWDLSELLKTSMEKVMSDMVDMIKEIVGLLKPKYFKKLDYVPRSGLYDAVNCTAHASDLRKYDERIKRLNEYVVVDWGHFSSLRSKCHPFVSSISPASHQHSLVFCFNFLLQFIDSAVYTFEERFKELVPSTDGMTNGQTAATLMEQAREEVLMKYDEDQNIVMNEYLLEALMCMLVPHTHSLTDEVCKPVSGRISSPCESNRIFCLLQLIKSVEQSIPTPLKQAISLGDKYDTYVETCIRDTIKKLCGIGKAPINGPSGKSVESKKESETAKAEETVKSVAEEKASEEPAKAKEKTSEEPAKFEEKTSEEPAKSEEKTSEGLAKSEEKTSEELAKSEEKTSEELAKTEEKKSEELAESEEKSSQESKAEEKSSPEPKAEDNPIEAPKVEDNASEDKKPENPESGKDDEKESTEL</sequence>
<dbReference type="Gene3D" id="2.30.29.30">
    <property type="entry name" value="Pleckstrin-homology domain (PH domain)/Phosphotyrosine-binding domain (PTB)"/>
    <property type="match status" value="1"/>
</dbReference>
<reference evidence="4" key="2">
    <citation type="journal article" date="2023" name="Science">
        <title>Genomic signatures of disease resistance in endangered staghorn corals.</title>
        <authorList>
            <person name="Vollmer S.V."/>
            <person name="Selwyn J.D."/>
            <person name="Despard B.A."/>
            <person name="Roesel C.L."/>
        </authorList>
    </citation>
    <scope>NUCLEOTIDE SEQUENCE</scope>
    <source>
        <strain evidence="4">K2</strain>
    </source>
</reference>
<name>A0AAD9PQA8_ACRCE</name>
<dbReference type="PANTHER" id="PTHR14392:SF8">
    <property type="entry name" value="PH DOMAIN-CONTAINING PROTEIN DDB_G0267786"/>
    <property type="match status" value="1"/>
</dbReference>
<comment type="caution">
    <text evidence="4">The sequence shown here is derived from an EMBL/GenBank/DDBJ whole genome shotgun (WGS) entry which is preliminary data.</text>
</comment>
<dbReference type="InterPro" id="IPR059060">
    <property type="entry name" value="Niban_1/2/3_dom"/>
</dbReference>
<evidence type="ECO:0000313" key="4">
    <source>
        <dbReference type="EMBL" id="KAK2547079.1"/>
    </source>
</evidence>
<feature type="domain" description="PH" evidence="3">
    <location>
        <begin position="70"/>
        <end position="195"/>
    </location>
</feature>
<evidence type="ECO:0000259" key="3">
    <source>
        <dbReference type="PROSITE" id="PS50003"/>
    </source>
</evidence>
<dbReference type="InterPro" id="IPR026088">
    <property type="entry name" value="Niban-like"/>
</dbReference>
<feature type="region of interest" description="Disordered" evidence="2">
    <location>
        <begin position="571"/>
        <end position="729"/>
    </location>
</feature>
<feature type="compositionally biased region" description="Basic and acidic residues" evidence="2">
    <location>
        <begin position="577"/>
        <end position="729"/>
    </location>
</feature>